<evidence type="ECO:0000256" key="2">
    <source>
        <dbReference type="ARBA" id="ARBA00022448"/>
    </source>
</evidence>
<keyword evidence="2 9" id="KW-0813">Transport</keyword>
<evidence type="ECO:0000259" key="13">
    <source>
        <dbReference type="Pfam" id="PF22599"/>
    </source>
</evidence>
<feature type="transmembrane region" description="Helical" evidence="9">
    <location>
        <begin position="428"/>
        <end position="451"/>
    </location>
</feature>
<dbReference type="InterPro" id="IPR022813">
    <property type="entry name" value="SecD/SecF_arch_bac"/>
</dbReference>
<evidence type="ECO:0000256" key="7">
    <source>
        <dbReference type="ARBA" id="ARBA00023010"/>
    </source>
</evidence>
<comment type="function">
    <text evidence="9">Part of the Sec protein translocase complex. Interacts with the SecYEG preprotein conducting channel. SecDF uses the proton motive force (PMF) to complete protein translocation after the ATP-dependent function of SecA.</text>
</comment>
<protein>
    <recommendedName>
        <fullName evidence="9">Protein translocase subunit SecD</fullName>
    </recommendedName>
</protein>
<comment type="caution">
    <text evidence="14">The sequence shown here is derived from an EMBL/GenBank/DDBJ whole genome shotgun (WGS) entry which is preliminary data.</text>
</comment>
<feature type="compositionally biased region" description="Basic and acidic residues" evidence="10">
    <location>
        <begin position="1"/>
        <end position="17"/>
    </location>
</feature>
<comment type="subunit">
    <text evidence="9">Forms a complex with SecF. Part of the essential Sec protein translocation apparatus which comprises SecA, SecYEG and auxiliary proteins SecDF. Other proteins may also be involved.</text>
</comment>
<comment type="similarity">
    <text evidence="9">Belongs to the SecD/SecF family. SecD subfamily.</text>
</comment>
<keyword evidence="7 9" id="KW-0811">Translocation</keyword>
<dbReference type="NCBIfam" id="TIGR01129">
    <property type="entry name" value="secD"/>
    <property type="match status" value="1"/>
</dbReference>
<evidence type="ECO:0000256" key="9">
    <source>
        <dbReference type="HAMAP-Rule" id="MF_01463"/>
    </source>
</evidence>
<evidence type="ECO:0000259" key="11">
    <source>
        <dbReference type="Pfam" id="PF02355"/>
    </source>
</evidence>
<feature type="compositionally biased region" description="Polar residues" evidence="10">
    <location>
        <begin position="605"/>
        <end position="614"/>
    </location>
</feature>
<dbReference type="Gene3D" id="3.30.1360.200">
    <property type="match status" value="1"/>
</dbReference>
<feature type="domain" description="Protein translocase subunit SecDF P1" evidence="12">
    <location>
        <begin position="105"/>
        <end position="161"/>
    </location>
</feature>
<keyword evidence="8 9" id="KW-0472">Membrane</keyword>
<gene>
    <name evidence="9 14" type="primary">secD</name>
    <name evidence="14" type="ORF">VVR66_00430</name>
</gene>
<comment type="subcellular location">
    <subcellularLocation>
        <location evidence="1 9">Cell membrane</location>
        <topology evidence="1 9">Multi-pass membrane protein</topology>
    </subcellularLocation>
</comment>
<dbReference type="Pfam" id="PF02355">
    <property type="entry name" value="SecD_SecF_C"/>
    <property type="match status" value="1"/>
</dbReference>
<dbReference type="InterPro" id="IPR005791">
    <property type="entry name" value="SecD"/>
</dbReference>
<feature type="domain" description="SecDF P1 head subdomain" evidence="13">
    <location>
        <begin position="236"/>
        <end position="354"/>
    </location>
</feature>
<dbReference type="InterPro" id="IPR048634">
    <property type="entry name" value="SecD_SecF_C"/>
</dbReference>
<feature type="domain" description="Protein export membrane protein SecD/SecF C-terminal" evidence="11">
    <location>
        <begin position="355"/>
        <end position="530"/>
    </location>
</feature>
<keyword evidence="5 9" id="KW-0653">Protein transport</keyword>
<evidence type="ECO:0000256" key="4">
    <source>
        <dbReference type="ARBA" id="ARBA00022692"/>
    </source>
</evidence>
<feature type="compositionally biased region" description="Low complexity" evidence="10">
    <location>
        <begin position="587"/>
        <end position="604"/>
    </location>
</feature>
<feature type="region of interest" description="Disordered" evidence="10">
    <location>
        <begin position="163"/>
        <end position="197"/>
    </location>
</feature>
<organism evidence="14 15">
    <name type="scientific">Kocuria carniphila</name>
    <dbReference type="NCBI Taxonomy" id="262208"/>
    <lineage>
        <taxon>Bacteria</taxon>
        <taxon>Bacillati</taxon>
        <taxon>Actinomycetota</taxon>
        <taxon>Actinomycetes</taxon>
        <taxon>Micrococcales</taxon>
        <taxon>Micrococcaceae</taxon>
        <taxon>Kocuria</taxon>
    </lineage>
</organism>
<feature type="transmembrane region" description="Helical" evidence="9">
    <location>
        <begin position="373"/>
        <end position="393"/>
    </location>
</feature>
<dbReference type="InterPro" id="IPR054384">
    <property type="entry name" value="SecDF_P1_head"/>
</dbReference>
<dbReference type="SUPFAM" id="SSF82866">
    <property type="entry name" value="Multidrug efflux transporter AcrB transmembrane domain"/>
    <property type="match status" value="1"/>
</dbReference>
<feature type="region of interest" description="Disordered" evidence="10">
    <location>
        <begin position="1"/>
        <end position="37"/>
    </location>
</feature>
<evidence type="ECO:0000313" key="15">
    <source>
        <dbReference type="Proteomes" id="UP001558481"/>
    </source>
</evidence>
<keyword evidence="3 9" id="KW-1003">Cell membrane</keyword>
<dbReference type="HAMAP" id="MF_01463_B">
    <property type="entry name" value="SecD_B"/>
    <property type="match status" value="1"/>
</dbReference>
<dbReference type="PANTHER" id="PTHR30081:SF1">
    <property type="entry name" value="PROTEIN TRANSLOCASE SUBUNIT SECD"/>
    <property type="match status" value="1"/>
</dbReference>
<proteinExistence type="inferred from homology"/>
<feature type="compositionally biased region" description="Acidic residues" evidence="10">
    <location>
        <begin position="180"/>
        <end position="190"/>
    </location>
</feature>
<evidence type="ECO:0000256" key="3">
    <source>
        <dbReference type="ARBA" id="ARBA00022475"/>
    </source>
</evidence>
<dbReference type="Pfam" id="PF22599">
    <property type="entry name" value="SecDF_P1_head"/>
    <property type="match status" value="1"/>
</dbReference>
<sequence length="614" mass="65312">MASDKDTSGRSGADESKTSPSKAASRAPRTVRSGSQAAVSTAKRGLVALAVLTIALAGILIYGVTTDRTGWDPKLALDLEGGTQMVLSPELQEAQDGQEITQEQLDQAVEIIRQRVDGTGVSEAEISTQSGSNIVVSMPGVPSSETRDLIQTSAQMAFRPVITTAEGTPTPEEQRTPVEDIPEPDAEPTDSSDPNWVTPELVKEFESLDCAAQRPQEERKAQDPEKAVVACDPANNAKYILGPLEIPGTDIDDASYGMANNQQGMSTGQYAVNLQFNSEGTETFKELSERLYQIGQAQQGDPRSQFAILLDGTVISAPSMNAVINDGSAQITGSFTEEDARFLSEQLKYGALPVSFSIESEQQISATLGSNQLRMGIIAGLVGLALVCVYSMFQYRWLGLVTISSLLVAGLITYFAITLLGWSANYRLSLAGVAGLIVAIGQTADSFIVYFERIRDEIRAGRSIPAAVDHGWKRARQTVIAAKAVNLLAAVVLYFVAVGNVRGFAFTLGLTAIADLLVVFLFTHPVMVLLTRTKYFGGGAKNSGLDPEALDAVPFYRGAGRVRSPEGSDGLTIAERRRRQKAAETPGDGAADGADVSGGSSAVDQTEQTEGSTR</sequence>
<evidence type="ECO:0000313" key="14">
    <source>
        <dbReference type="EMBL" id="MEX3593178.1"/>
    </source>
</evidence>
<name>A0ABV3UXL6_9MICC</name>
<dbReference type="Proteomes" id="UP001558481">
    <property type="component" value="Unassembled WGS sequence"/>
</dbReference>
<dbReference type="PANTHER" id="PTHR30081">
    <property type="entry name" value="PROTEIN-EXPORT MEMBRANE PROTEIN SEC"/>
    <property type="match status" value="1"/>
</dbReference>
<evidence type="ECO:0000256" key="1">
    <source>
        <dbReference type="ARBA" id="ARBA00004651"/>
    </source>
</evidence>
<dbReference type="RefSeq" id="WP_368628931.1">
    <property type="nucleotide sequence ID" value="NZ_JAYWLU010000001.1"/>
</dbReference>
<dbReference type="NCBIfam" id="TIGR00916">
    <property type="entry name" value="2A0604s01"/>
    <property type="match status" value="1"/>
</dbReference>
<evidence type="ECO:0000256" key="8">
    <source>
        <dbReference type="ARBA" id="ARBA00023136"/>
    </source>
</evidence>
<dbReference type="InterPro" id="IPR055344">
    <property type="entry name" value="SecD_SecF_C_bact"/>
</dbReference>
<dbReference type="Pfam" id="PF21760">
    <property type="entry name" value="SecD_1st"/>
    <property type="match status" value="1"/>
</dbReference>
<accession>A0ABV3UXL6</accession>
<feature type="transmembrane region" description="Helical" evidence="9">
    <location>
        <begin position="480"/>
        <end position="497"/>
    </location>
</feature>
<feature type="region of interest" description="Disordered" evidence="10">
    <location>
        <begin position="561"/>
        <end position="614"/>
    </location>
</feature>
<evidence type="ECO:0000256" key="6">
    <source>
        <dbReference type="ARBA" id="ARBA00022989"/>
    </source>
</evidence>
<evidence type="ECO:0000259" key="12">
    <source>
        <dbReference type="Pfam" id="PF21760"/>
    </source>
</evidence>
<evidence type="ECO:0000256" key="5">
    <source>
        <dbReference type="ARBA" id="ARBA00022927"/>
    </source>
</evidence>
<dbReference type="InterPro" id="IPR048631">
    <property type="entry name" value="SecD_1st"/>
</dbReference>
<dbReference type="EMBL" id="JAYWLU010000001">
    <property type="protein sequence ID" value="MEX3593178.1"/>
    <property type="molecule type" value="Genomic_DNA"/>
</dbReference>
<feature type="transmembrane region" description="Helical" evidence="9">
    <location>
        <begin position="503"/>
        <end position="522"/>
    </location>
</feature>
<keyword evidence="15" id="KW-1185">Reference proteome</keyword>
<evidence type="ECO:0000256" key="10">
    <source>
        <dbReference type="SAM" id="MobiDB-lite"/>
    </source>
</evidence>
<feature type="transmembrane region" description="Helical" evidence="9">
    <location>
        <begin position="45"/>
        <end position="64"/>
    </location>
</feature>
<dbReference type="Gene3D" id="3.30.70.3400">
    <property type="match status" value="1"/>
</dbReference>
<keyword evidence="4 9" id="KW-0812">Transmembrane</keyword>
<reference evidence="14 15" key="1">
    <citation type="journal article" date="2024" name="Fungal Genet. Biol.">
        <title>The porcine skin microbiome exhibits broad fungal antagonism.</title>
        <authorList>
            <person name="De La Cruz K.F."/>
            <person name="Townsend E.C."/>
            <person name="Alex Cheong J.Z."/>
            <person name="Salamzade R."/>
            <person name="Liu A."/>
            <person name="Sandstrom S."/>
            <person name="Davila E."/>
            <person name="Huang L."/>
            <person name="Xu K.H."/>
            <person name="Wu S.Y."/>
            <person name="Meudt J.J."/>
            <person name="Shanmuganayagam D."/>
            <person name="Gibson A.L.F."/>
            <person name="Kalan L.R."/>
        </authorList>
    </citation>
    <scope>NUCLEOTIDE SEQUENCE [LARGE SCALE GENOMIC DNA]</scope>
    <source>
        <strain evidence="14 15">LK2625</strain>
    </source>
</reference>
<keyword evidence="6 9" id="KW-1133">Transmembrane helix</keyword>
<feature type="transmembrane region" description="Helical" evidence="9">
    <location>
        <begin position="400"/>
        <end position="422"/>
    </location>
</feature>